<dbReference type="SUPFAM" id="SSF52540">
    <property type="entry name" value="P-loop containing nucleoside triphosphate hydrolases"/>
    <property type="match status" value="1"/>
</dbReference>
<dbReference type="PRINTS" id="PR00364">
    <property type="entry name" value="DISEASERSIST"/>
</dbReference>
<evidence type="ECO:0008006" key="12">
    <source>
        <dbReference type="Google" id="ProtNLM"/>
    </source>
</evidence>
<dbReference type="Pfam" id="PF23559">
    <property type="entry name" value="WHD_DRP"/>
    <property type="match status" value="1"/>
</dbReference>
<keyword evidence="3" id="KW-0547">Nucleotide-binding</keyword>
<keyword evidence="4" id="KW-0611">Plant defense</keyword>
<evidence type="ECO:0000313" key="10">
    <source>
        <dbReference type="EMBL" id="CAK9183584.1"/>
    </source>
</evidence>
<evidence type="ECO:0000259" key="7">
    <source>
        <dbReference type="Pfam" id="PF00931"/>
    </source>
</evidence>
<dbReference type="InterPro" id="IPR038005">
    <property type="entry name" value="RX-like_CC"/>
</dbReference>
<feature type="domain" description="NB-ARC" evidence="7">
    <location>
        <begin position="179"/>
        <end position="341"/>
    </location>
</feature>
<feature type="domain" description="Disease resistance N-terminal" evidence="8">
    <location>
        <begin position="13"/>
        <end position="94"/>
    </location>
</feature>
<feature type="compositionally biased region" description="Polar residues" evidence="6">
    <location>
        <begin position="483"/>
        <end position="496"/>
    </location>
</feature>
<reference evidence="10 11" key="1">
    <citation type="submission" date="2024-02" db="EMBL/GenBank/DDBJ databases">
        <authorList>
            <person name="Vignale AGUSTIN F."/>
            <person name="Sosa J E."/>
            <person name="Modenutti C."/>
        </authorList>
    </citation>
    <scope>NUCLEOTIDE SEQUENCE [LARGE SCALE GENOMIC DNA]</scope>
</reference>
<evidence type="ECO:0000256" key="1">
    <source>
        <dbReference type="ARBA" id="ARBA00022614"/>
    </source>
</evidence>
<dbReference type="Pfam" id="PF18052">
    <property type="entry name" value="Rx_N"/>
    <property type="match status" value="1"/>
</dbReference>
<keyword evidence="2" id="KW-0677">Repeat</keyword>
<dbReference type="PANTHER" id="PTHR36766">
    <property type="entry name" value="PLANT BROAD-SPECTRUM MILDEW RESISTANCE PROTEIN RPW8"/>
    <property type="match status" value="1"/>
</dbReference>
<dbReference type="InterPro" id="IPR058922">
    <property type="entry name" value="WHD_DRP"/>
</dbReference>
<dbReference type="EMBL" id="CAUOFW020008691">
    <property type="protein sequence ID" value="CAK9183584.1"/>
    <property type="molecule type" value="Genomic_DNA"/>
</dbReference>
<feature type="domain" description="Disease resistance protein winged helix" evidence="9">
    <location>
        <begin position="429"/>
        <end position="486"/>
    </location>
</feature>
<proteinExistence type="predicted"/>
<evidence type="ECO:0000259" key="8">
    <source>
        <dbReference type="Pfam" id="PF18052"/>
    </source>
</evidence>
<organism evidence="10 11">
    <name type="scientific">Ilex paraguariensis</name>
    <name type="common">yerba mate</name>
    <dbReference type="NCBI Taxonomy" id="185542"/>
    <lineage>
        <taxon>Eukaryota</taxon>
        <taxon>Viridiplantae</taxon>
        <taxon>Streptophyta</taxon>
        <taxon>Embryophyta</taxon>
        <taxon>Tracheophyta</taxon>
        <taxon>Spermatophyta</taxon>
        <taxon>Magnoliopsida</taxon>
        <taxon>eudicotyledons</taxon>
        <taxon>Gunneridae</taxon>
        <taxon>Pentapetalae</taxon>
        <taxon>asterids</taxon>
        <taxon>campanulids</taxon>
        <taxon>Aquifoliales</taxon>
        <taxon>Aquifoliaceae</taxon>
        <taxon>Ilex</taxon>
    </lineage>
</organism>
<dbReference type="GO" id="GO:0006952">
    <property type="term" value="P:defense response"/>
    <property type="evidence" value="ECO:0007669"/>
    <property type="project" value="UniProtKB-KW"/>
</dbReference>
<evidence type="ECO:0000256" key="4">
    <source>
        <dbReference type="ARBA" id="ARBA00022821"/>
    </source>
</evidence>
<evidence type="ECO:0000256" key="5">
    <source>
        <dbReference type="ARBA" id="ARBA00022840"/>
    </source>
</evidence>
<feature type="region of interest" description="Disordered" evidence="6">
    <location>
        <begin position="483"/>
        <end position="502"/>
    </location>
</feature>
<keyword evidence="1" id="KW-0433">Leucine-rich repeat</keyword>
<dbReference type="Gene3D" id="1.10.8.430">
    <property type="entry name" value="Helical domain of apoptotic protease-activating factors"/>
    <property type="match status" value="1"/>
</dbReference>
<dbReference type="Gene3D" id="3.40.50.300">
    <property type="entry name" value="P-loop containing nucleotide triphosphate hydrolases"/>
    <property type="match status" value="1"/>
</dbReference>
<dbReference type="Pfam" id="PF00931">
    <property type="entry name" value="NB-ARC"/>
    <property type="match status" value="1"/>
</dbReference>
<sequence>MPIIEIVLSAVTTVLFERLASLDLLKFARSQGILTQVTKLRNVLRTIQAVLNDAETKQIRDEAVNQWLAELRDLAYDVDDLVDEIATEAFAHELKLESEAATTSRVRTFLPTCCSNFPRSVGLKLKLGPKIEEITARLQDIAKLKDDLGLRINPEARSNTGTERMTASLVDEPHVYGREKDKQEILGLLLNDESSNDEPSVIPIVGMGGLGKTTLAQLVYNEEKVEDFFDLKGIHNLTSLDILLIQDCPNLRSLPDKRTLDTLSRLMITECPLLEQRYDVWNLDYVKWDLLRAPFRVGAPGSKIIVTTRDARIALTMGSVPAYNPKVLGDDDCLSLLAQHALCTSNFGAHPNLEEIGLAIMKKCGGLPLAAKTLGGILRSKRSSNEWKDVLDSEIWDLPEDQSGILPALRLSYHHLPSQLKPMFGYCAIFPKDYWFDKDELVLLWMAEGFLQQPQRMRKRMEELGDDCFNELLSSELTLQNSMNSSRIHQNTPPTRKQPHQS</sequence>
<evidence type="ECO:0000259" key="9">
    <source>
        <dbReference type="Pfam" id="PF23559"/>
    </source>
</evidence>
<evidence type="ECO:0000256" key="6">
    <source>
        <dbReference type="SAM" id="MobiDB-lite"/>
    </source>
</evidence>
<dbReference type="InterPro" id="IPR027417">
    <property type="entry name" value="P-loop_NTPase"/>
</dbReference>
<dbReference type="GO" id="GO:0005524">
    <property type="term" value="F:ATP binding"/>
    <property type="evidence" value="ECO:0007669"/>
    <property type="project" value="UniProtKB-KW"/>
</dbReference>
<accession>A0ABC8URH1</accession>
<evidence type="ECO:0000256" key="2">
    <source>
        <dbReference type="ARBA" id="ARBA00022737"/>
    </source>
</evidence>
<protein>
    <recommendedName>
        <fullName evidence="12">Disease resistance RPP13-like protein 1</fullName>
    </recommendedName>
</protein>
<dbReference type="InterPro" id="IPR002182">
    <property type="entry name" value="NB-ARC"/>
</dbReference>
<dbReference type="InterPro" id="IPR042197">
    <property type="entry name" value="Apaf_helical"/>
</dbReference>
<keyword evidence="5" id="KW-0067">ATP-binding</keyword>
<dbReference type="CDD" id="cd14798">
    <property type="entry name" value="RX-CC_like"/>
    <property type="match status" value="1"/>
</dbReference>
<dbReference type="Gene3D" id="1.20.5.4130">
    <property type="match status" value="1"/>
</dbReference>
<name>A0ABC8URH1_9AQUA</name>
<evidence type="ECO:0000256" key="3">
    <source>
        <dbReference type="ARBA" id="ARBA00022741"/>
    </source>
</evidence>
<evidence type="ECO:0000313" key="11">
    <source>
        <dbReference type="Proteomes" id="UP001642360"/>
    </source>
</evidence>
<dbReference type="Proteomes" id="UP001642360">
    <property type="component" value="Unassembled WGS sequence"/>
</dbReference>
<keyword evidence="11" id="KW-1185">Reference proteome</keyword>
<comment type="caution">
    <text evidence="10">The sequence shown here is derived from an EMBL/GenBank/DDBJ whole genome shotgun (WGS) entry which is preliminary data.</text>
</comment>
<dbReference type="InterPro" id="IPR041118">
    <property type="entry name" value="Rx_N"/>
</dbReference>
<gene>
    <name evidence="10" type="ORF">ILEXP_LOCUS53861</name>
</gene>
<dbReference type="AlphaFoldDB" id="A0ABC8URH1"/>
<dbReference type="PANTHER" id="PTHR36766:SF51">
    <property type="entry name" value="DISEASE RESISTANCE RPP13-LIKE PROTEIN 1"/>
    <property type="match status" value="1"/>
</dbReference>